<protein>
    <recommendedName>
        <fullName evidence="5">FAD-dependent oxidoreductase 2 FAD-binding domain-containing protein</fullName>
    </recommendedName>
</protein>
<dbReference type="AlphaFoldDB" id="A0A227KRT0"/>
<name>A0A227KRT0_9BURK</name>
<dbReference type="PANTHER" id="PTHR43400">
    <property type="entry name" value="FUMARATE REDUCTASE"/>
    <property type="match status" value="1"/>
</dbReference>
<organism evidence="6 7">
    <name type="scientific">Turicimonas muris</name>
    <dbReference type="NCBI Taxonomy" id="1796652"/>
    <lineage>
        <taxon>Bacteria</taxon>
        <taxon>Pseudomonadati</taxon>
        <taxon>Pseudomonadota</taxon>
        <taxon>Betaproteobacteria</taxon>
        <taxon>Burkholderiales</taxon>
        <taxon>Sutterellaceae</taxon>
        <taxon>Turicimonas</taxon>
    </lineage>
</organism>
<comment type="caution">
    <text evidence="6">The sequence shown here is derived from an EMBL/GenBank/DDBJ whole genome shotgun (WGS) entry which is preliminary data.</text>
</comment>
<keyword evidence="2" id="KW-0285">Flavoprotein</keyword>
<dbReference type="InterPro" id="IPR050315">
    <property type="entry name" value="FAD-oxidoreductase_2"/>
</dbReference>
<keyword evidence="7" id="KW-1185">Reference proteome</keyword>
<evidence type="ECO:0000256" key="1">
    <source>
        <dbReference type="ARBA" id="ARBA00001974"/>
    </source>
</evidence>
<evidence type="ECO:0000256" key="3">
    <source>
        <dbReference type="ARBA" id="ARBA00022827"/>
    </source>
</evidence>
<dbReference type="InterPro" id="IPR027477">
    <property type="entry name" value="Succ_DH/fumarate_Rdtase_cat_sf"/>
</dbReference>
<dbReference type="PRINTS" id="PR00368">
    <property type="entry name" value="FADPNR"/>
</dbReference>
<dbReference type="RefSeq" id="WP_066591367.1">
    <property type="nucleotide sequence ID" value="NZ_CAPFQK010000004.1"/>
</dbReference>
<gene>
    <name evidence="6" type="ORF">ADH67_02640</name>
</gene>
<feature type="domain" description="FAD-dependent oxidoreductase 2 FAD-binding" evidence="5">
    <location>
        <begin position="34"/>
        <end position="464"/>
    </location>
</feature>
<proteinExistence type="predicted"/>
<dbReference type="GeneID" id="78363415"/>
<evidence type="ECO:0000313" key="6">
    <source>
        <dbReference type="EMBL" id="OXE51210.1"/>
    </source>
</evidence>
<dbReference type="Gene3D" id="3.50.50.60">
    <property type="entry name" value="FAD/NAD(P)-binding domain"/>
    <property type="match status" value="1"/>
</dbReference>
<accession>A0A227KRT0</accession>
<dbReference type="Gene3D" id="3.90.700.10">
    <property type="entry name" value="Succinate dehydrogenase/fumarate reductase flavoprotein, catalytic domain"/>
    <property type="match status" value="1"/>
</dbReference>
<evidence type="ECO:0000256" key="4">
    <source>
        <dbReference type="ARBA" id="ARBA00023002"/>
    </source>
</evidence>
<comment type="cofactor">
    <cofactor evidence="1">
        <name>FAD</name>
        <dbReference type="ChEBI" id="CHEBI:57692"/>
    </cofactor>
</comment>
<keyword evidence="4" id="KW-0560">Oxidoreductase</keyword>
<dbReference type="Pfam" id="PF00890">
    <property type="entry name" value="FAD_binding_2"/>
    <property type="match status" value="1"/>
</dbReference>
<evidence type="ECO:0000313" key="7">
    <source>
        <dbReference type="Proteomes" id="UP000214610"/>
    </source>
</evidence>
<evidence type="ECO:0000259" key="5">
    <source>
        <dbReference type="Pfam" id="PF00890"/>
    </source>
</evidence>
<dbReference type="GO" id="GO:0016491">
    <property type="term" value="F:oxidoreductase activity"/>
    <property type="evidence" value="ECO:0007669"/>
    <property type="project" value="UniProtKB-KW"/>
</dbReference>
<sequence length="490" mass="53136">MQRRTFIQLCSGLSIAAFSYSPLLAIAGETKTGVLVLGGGMAGLCAAISAKQNGAKEVTLVEKGGFLGGHSILSGSGYWIGGTKIQEKAGIDDSVEINWEDSLERGLKLNRFLKRNPEVARQVYEKGPKDLDWLESLGVKFTDQPAQAIGNRKRVHYFAPGYRVGSPQAIKSLQKKAEELGVNIVVNTKLVSLITDSDKRDAAVVGAILEKRGGEKFALYAKNGVVLATGGFANGPEMVEKYHPYLKGVKSHGSKLNVGEGIKAAVAIGANVIVEHYGFGMNMLFVGTHSNVSIGQPLVEVPLIVVNKEGERFQDETRGYLAVNHKMVEKKFKLAYWILDSKSVDKYKDTSLKIWFEKQKVNKYSTTKELAEAEGISYKNLEKTIRIYNEDVAKGKDSEYGRTKLLQTIDTAPYYAFECEPQIYTSYSGLEINKKAQVLNEAGVPIKGLYAAGDVTGHLAYQSGLGGGGISGLVMATVYGKIAGEEAAKN</sequence>
<dbReference type="InterPro" id="IPR003953">
    <property type="entry name" value="FAD-dep_OxRdtase_2_FAD-bd"/>
</dbReference>
<evidence type="ECO:0000256" key="2">
    <source>
        <dbReference type="ARBA" id="ARBA00022630"/>
    </source>
</evidence>
<dbReference type="SUPFAM" id="SSF56425">
    <property type="entry name" value="Succinate dehydrogenase/fumarate reductase flavoprotein, catalytic domain"/>
    <property type="match status" value="1"/>
</dbReference>
<reference evidence="7" key="1">
    <citation type="submission" date="2017-05" db="EMBL/GenBank/DDBJ databases">
        <title>Improved OligoMM genomes.</title>
        <authorList>
            <person name="Garzetti D."/>
        </authorList>
    </citation>
    <scope>NUCLEOTIDE SEQUENCE [LARGE SCALE GENOMIC DNA]</scope>
    <source>
        <strain evidence="7">YL45</strain>
    </source>
</reference>
<dbReference type="SUPFAM" id="SSF51905">
    <property type="entry name" value="FAD/NAD(P)-binding domain"/>
    <property type="match status" value="1"/>
</dbReference>
<dbReference type="InterPro" id="IPR036188">
    <property type="entry name" value="FAD/NAD-bd_sf"/>
</dbReference>
<keyword evidence="3" id="KW-0274">FAD</keyword>
<dbReference type="Proteomes" id="UP000214610">
    <property type="component" value="Unassembled WGS sequence"/>
</dbReference>
<dbReference type="PANTHER" id="PTHR43400:SF7">
    <property type="entry name" value="FAD-DEPENDENT OXIDOREDUCTASE 2 FAD BINDING DOMAIN-CONTAINING PROTEIN"/>
    <property type="match status" value="1"/>
</dbReference>
<dbReference type="EMBL" id="NHMP01000001">
    <property type="protein sequence ID" value="OXE51210.1"/>
    <property type="molecule type" value="Genomic_DNA"/>
</dbReference>